<dbReference type="Proteomes" id="UP000254508">
    <property type="component" value="Chromosome"/>
</dbReference>
<feature type="signal peptide" evidence="1">
    <location>
        <begin position="1"/>
        <end position="19"/>
    </location>
</feature>
<name>A0A345YFL6_9SPHN</name>
<dbReference type="KEGG" id="err:DVR09_10605"/>
<dbReference type="SUPFAM" id="SSF56601">
    <property type="entry name" value="beta-lactamase/transpeptidase-like"/>
    <property type="match status" value="1"/>
</dbReference>
<feature type="domain" description="Beta-lactamase-related" evidence="2">
    <location>
        <begin position="331"/>
        <end position="387"/>
    </location>
</feature>
<dbReference type="AlphaFoldDB" id="A0A345YFL6"/>
<sequence>MKGFWISTAALVLSGCAGAYDSAPVGEVTVVPPAVTQSMPEQMASMDPGDSILFWSDERRSAAFRDMEGLFPGLEVAPAAKTRVLPRAGENLPVALQAEIRAYMAQTQAAGVMALKNGEVVFEDYGLGFGPTGRWTSFSVAKSFTSTLLGAAIEDGAVDSVDTPVTDIIPALAGTAYDGVSVGQIASMTSGVAWNEDYTDPDSDVAKMLAIAPVAGESQAVTYARTLTREAPAGEKWVYKTLETNLLGLIVEQATGRPLAAYAAEKIVEPAGFAGGLFWMQDLTGGNIGGCCLSLRLADYARMGQFALEGGKGVVPEGWFAKAGSPLVDFGERAPGFGYGYQWWTYPGDTYGAQGIFGQAITIVPEEKLVVAIVSNWPTATSSDHRAGFRDLVGKIAEALDD</sequence>
<dbReference type="InterPro" id="IPR001466">
    <property type="entry name" value="Beta-lactam-related"/>
</dbReference>
<dbReference type="InterPro" id="IPR012338">
    <property type="entry name" value="Beta-lactam/transpept-like"/>
</dbReference>
<dbReference type="PANTHER" id="PTHR43283">
    <property type="entry name" value="BETA-LACTAMASE-RELATED"/>
    <property type="match status" value="1"/>
</dbReference>
<evidence type="ECO:0000256" key="1">
    <source>
        <dbReference type="SAM" id="SignalP"/>
    </source>
</evidence>
<dbReference type="RefSeq" id="WP_115416899.1">
    <property type="nucleotide sequence ID" value="NZ_CP031357.1"/>
</dbReference>
<dbReference type="OrthoDB" id="9814204at2"/>
<dbReference type="GO" id="GO:0016787">
    <property type="term" value="F:hydrolase activity"/>
    <property type="evidence" value="ECO:0007669"/>
    <property type="project" value="UniProtKB-KW"/>
</dbReference>
<feature type="domain" description="Beta-lactamase-related" evidence="2">
    <location>
        <begin position="97"/>
        <end position="273"/>
    </location>
</feature>
<dbReference type="Pfam" id="PF00144">
    <property type="entry name" value="Beta-lactamase"/>
    <property type="match status" value="2"/>
</dbReference>
<dbReference type="Gene3D" id="3.40.710.10">
    <property type="entry name" value="DD-peptidase/beta-lactamase superfamily"/>
    <property type="match status" value="1"/>
</dbReference>
<accession>A0A345YFL6</accession>
<evidence type="ECO:0000313" key="3">
    <source>
        <dbReference type="EMBL" id="AXK42718.1"/>
    </source>
</evidence>
<evidence type="ECO:0000259" key="2">
    <source>
        <dbReference type="Pfam" id="PF00144"/>
    </source>
</evidence>
<dbReference type="PROSITE" id="PS51257">
    <property type="entry name" value="PROKAR_LIPOPROTEIN"/>
    <property type="match status" value="1"/>
</dbReference>
<proteinExistence type="predicted"/>
<dbReference type="InterPro" id="IPR050789">
    <property type="entry name" value="Diverse_Enzym_Activities"/>
</dbReference>
<gene>
    <name evidence="3" type="ORF">DVR09_10605</name>
</gene>
<keyword evidence="1" id="KW-0732">Signal</keyword>
<evidence type="ECO:0000313" key="4">
    <source>
        <dbReference type="Proteomes" id="UP000254508"/>
    </source>
</evidence>
<keyword evidence="3" id="KW-0378">Hydrolase</keyword>
<keyword evidence="4" id="KW-1185">Reference proteome</keyword>
<feature type="chain" id="PRO_5016815480" evidence="1">
    <location>
        <begin position="20"/>
        <end position="402"/>
    </location>
</feature>
<reference evidence="4" key="1">
    <citation type="submission" date="2018-07" db="EMBL/GenBank/DDBJ databases">
        <title>Genome sequence of Erythrobacter strain YH-07, an antagonistic bacterium isolated from Yellow Sea.</title>
        <authorList>
            <person name="Tang T."/>
            <person name="Liu Q."/>
            <person name="Sun X."/>
        </authorList>
    </citation>
    <scope>NUCLEOTIDE SEQUENCE [LARGE SCALE GENOMIC DNA]</scope>
    <source>
        <strain evidence="4">YH-07</strain>
    </source>
</reference>
<protein>
    <submittedName>
        <fullName evidence="3">Class C beta-lactamase-related serine hydrolase</fullName>
    </submittedName>
</protein>
<dbReference type="PANTHER" id="PTHR43283:SF14">
    <property type="entry name" value="BLL8153 PROTEIN"/>
    <property type="match status" value="1"/>
</dbReference>
<organism evidence="3 4">
    <name type="scientific">Erythrobacter aureus</name>
    <dbReference type="NCBI Taxonomy" id="2182384"/>
    <lineage>
        <taxon>Bacteria</taxon>
        <taxon>Pseudomonadati</taxon>
        <taxon>Pseudomonadota</taxon>
        <taxon>Alphaproteobacteria</taxon>
        <taxon>Sphingomonadales</taxon>
        <taxon>Erythrobacteraceae</taxon>
        <taxon>Erythrobacter/Porphyrobacter group</taxon>
        <taxon>Erythrobacter</taxon>
    </lineage>
</organism>
<dbReference type="EMBL" id="CP031357">
    <property type="protein sequence ID" value="AXK42718.1"/>
    <property type="molecule type" value="Genomic_DNA"/>
</dbReference>